<gene>
    <name evidence="1" type="ORF">C5O68_02115</name>
</gene>
<name>A0A3A4S765_9STRE</name>
<accession>A0A3A4S765</accession>
<evidence type="ECO:0000313" key="1">
    <source>
        <dbReference type="EMBL" id="RJP83860.1"/>
    </source>
</evidence>
<sequence>MRDRVRIMLGNREIVKRYIGDRLVWEQIILKVMTIEGRINISNNLITLNAENIKKRLEGKRIRKISIAQGKEHAVDFTKYSIFLSDYILSIRNYDNEFKEYLLNNGAKYRTYVRLKVQFYYE</sequence>
<evidence type="ECO:0000313" key="2">
    <source>
        <dbReference type="Proteomes" id="UP000266144"/>
    </source>
</evidence>
<dbReference type="EMBL" id="PTQV01000012">
    <property type="protein sequence ID" value="RJP83860.1"/>
    <property type="molecule type" value="Genomic_DNA"/>
</dbReference>
<protein>
    <submittedName>
        <fullName evidence="1">Uncharacterized protein</fullName>
    </submittedName>
</protein>
<proteinExistence type="predicted"/>
<dbReference type="RefSeq" id="WP_119942012.1">
    <property type="nucleotide sequence ID" value="NZ_JACSYZ010000018.1"/>
</dbReference>
<dbReference type="Proteomes" id="UP000266144">
    <property type="component" value="Unassembled WGS sequence"/>
</dbReference>
<comment type="caution">
    <text evidence="1">The sequence shown here is derived from an EMBL/GenBank/DDBJ whole genome shotgun (WGS) entry which is preliminary data.</text>
</comment>
<dbReference type="AlphaFoldDB" id="A0A3A4S765"/>
<reference evidence="2" key="1">
    <citation type="submission" date="2018-02" db="EMBL/GenBank/DDBJ databases">
        <authorList>
            <person name="Handem S."/>
        </authorList>
    </citation>
    <scope>NUCLEOTIDE SEQUENCE [LARGE SCALE GENOMIC DNA]</scope>
    <source>
        <strain evidence="2">Spain939</strain>
    </source>
</reference>
<organism evidence="1 2">
    <name type="scientific">Streptococcus pseudopneumoniae</name>
    <dbReference type="NCBI Taxonomy" id="257758"/>
    <lineage>
        <taxon>Bacteria</taxon>
        <taxon>Bacillati</taxon>
        <taxon>Bacillota</taxon>
        <taxon>Bacilli</taxon>
        <taxon>Lactobacillales</taxon>
        <taxon>Streptococcaceae</taxon>
        <taxon>Streptococcus</taxon>
    </lineage>
</organism>